<dbReference type="Proteomes" id="UP000198964">
    <property type="component" value="Unassembled WGS sequence"/>
</dbReference>
<comment type="subcellular location">
    <subcellularLocation>
        <location evidence="1">Cell membrane</location>
        <topology evidence="1">Multi-pass membrane protein</topology>
    </subcellularLocation>
</comment>
<organism evidence="8 9">
    <name type="scientific">Sunxiuqinia elliptica</name>
    <dbReference type="NCBI Taxonomy" id="655355"/>
    <lineage>
        <taxon>Bacteria</taxon>
        <taxon>Pseudomonadati</taxon>
        <taxon>Bacteroidota</taxon>
        <taxon>Bacteroidia</taxon>
        <taxon>Marinilabiliales</taxon>
        <taxon>Prolixibacteraceae</taxon>
        <taxon>Sunxiuqinia</taxon>
    </lineage>
</organism>
<feature type="domain" description="Sulfatase N-terminal" evidence="7">
    <location>
        <begin position="281"/>
        <end position="572"/>
    </location>
</feature>
<dbReference type="SUPFAM" id="SSF53649">
    <property type="entry name" value="Alkaline phosphatase-like"/>
    <property type="match status" value="1"/>
</dbReference>
<evidence type="ECO:0000313" key="8">
    <source>
        <dbReference type="EMBL" id="SFF11134.1"/>
    </source>
</evidence>
<keyword evidence="5 6" id="KW-0472">Membrane</keyword>
<keyword evidence="2" id="KW-1003">Cell membrane</keyword>
<gene>
    <name evidence="8" type="ORF">SAMN05216283_102705</name>
</gene>
<keyword evidence="4 6" id="KW-1133">Transmembrane helix</keyword>
<reference evidence="8 9" key="1">
    <citation type="submission" date="2016-10" db="EMBL/GenBank/DDBJ databases">
        <authorList>
            <person name="de Groot N.N."/>
        </authorList>
    </citation>
    <scope>NUCLEOTIDE SEQUENCE [LARGE SCALE GENOMIC DNA]</scope>
    <source>
        <strain evidence="8 9">CGMCC 1.9156</strain>
    </source>
</reference>
<dbReference type="RefSeq" id="WP_093919338.1">
    <property type="nucleotide sequence ID" value="NZ_FONW01000002.1"/>
</dbReference>
<feature type="transmembrane region" description="Helical" evidence="6">
    <location>
        <begin position="90"/>
        <end position="111"/>
    </location>
</feature>
<dbReference type="STRING" id="655355.SAMN05216283_102705"/>
<proteinExistence type="predicted"/>
<dbReference type="Gene3D" id="3.40.720.10">
    <property type="entry name" value="Alkaline Phosphatase, subunit A"/>
    <property type="match status" value="1"/>
</dbReference>
<evidence type="ECO:0000256" key="4">
    <source>
        <dbReference type="ARBA" id="ARBA00022989"/>
    </source>
</evidence>
<accession>A0A1I2G0C9</accession>
<evidence type="ECO:0000256" key="1">
    <source>
        <dbReference type="ARBA" id="ARBA00004651"/>
    </source>
</evidence>
<feature type="transmembrane region" description="Helical" evidence="6">
    <location>
        <begin position="131"/>
        <end position="157"/>
    </location>
</feature>
<dbReference type="Pfam" id="PF00884">
    <property type="entry name" value="Sulfatase"/>
    <property type="match status" value="1"/>
</dbReference>
<dbReference type="CDD" id="cd16015">
    <property type="entry name" value="LTA_synthase"/>
    <property type="match status" value="1"/>
</dbReference>
<feature type="transmembrane region" description="Helical" evidence="6">
    <location>
        <begin position="63"/>
        <end position="83"/>
    </location>
</feature>
<dbReference type="EMBL" id="FONW01000002">
    <property type="protein sequence ID" value="SFF11134.1"/>
    <property type="molecule type" value="Genomic_DNA"/>
</dbReference>
<dbReference type="AlphaFoldDB" id="A0A1I2G0C9"/>
<feature type="transmembrane region" description="Helical" evidence="6">
    <location>
        <begin position="169"/>
        <end position="189"/>
    </location>
</feature>
<dbReference type="PANTHER" id="PTHR47371">
    <property type="entry name" value="LIPOTEICHOIC ACID SYNTHASE"/>
    <property type="match status" value="1"/>
</dbReference>
<dbReference type="InterPro" id="IPR017850">
    <property type="entry name" value="Alkaline_phosphatase_core_sf"/>
</dbReference>
<dbReference type="InterPro" id="IPR000917">
    <property type="entry name" value="Sulfatase_N"/>
</dbReference>
<evidence type="ECO:0000256" key="6">
    <source>
        <dbReference type="SAM" id="Phobius"/>
    </source>
</evidence>
<keyword evidence="3 6" id="KW-0812">Transmembrane</keyword>
<name>A0A1I2G0C9_9BACT</name>
<dbReference type="GO" id="GO:0005886">
    <property type="term" value="C:plasma membrane"/>
    <property type="evidence" value="ECO:0007669"/>
    <property type="project" value="UniProtKB-SubCell"/>
</dbReference>
<protein>
    <submittedName>
        <fullName evidence="8">Uncharacterized sulfatase</fullName>
    </submittedName>
</protein>
<evidence type="ECO:0000313" key="9">
    <source>
        <dbReference type="Proteomes" id="UP000198964"/>
    </source>
</evidence>
<sequence>MKLKGRRQNIFKKAMSLFGGYVVVLLVILFLLRLFEFFSSNVSQLLAADVSWKYYMTAFYFDLMYLLFLLPVLFVFFFMAYWQSERLAKIVTVTLFSLIVVGHAMLIHYFTTALNPLGADLFQYSMTEISQTVGAALTGSVIVTLLLAVVLVVLLFIFVPQKLKLPIKLTYGVLGAGLIVFLFVGIAPASPKPDFGSEYINESSANKSAYFYQEAFYYISGWEQTDKLPLFADFFLGYDGVSSNKVRNEFVYADEQNFPFLHVNSNEDALSAFMKKGEDPPDIVMIVVEGLGRAFSNEDAYLGSYTPFLDSLSHHSLYWENCLSTSGRTFSVLPSLLASLPFGEHGFAELGDAMPAHQSLIKLLKYNGYHSRFMYAGDSNFDNMRLFMERQACDEIIDKSDFGNGYDLLPGNASGFSWGYGDFELYRRFFQALDQQKDTTPSVNVLLTVATHSPFLVNNQAKYREQFEALLPELELNGQMESLCRNYQQQLETVLYMDDAMRSFFNDYRKRESFENTIFIITGDHRMPDIPMSTRIDRYHVPLIVYSPMIERPTKFSSVVAHFDVTPSLTEYLKNDFDFAMPELNCWLGAGLDTTVTFASRSTYPLMQTKTTISNMVSENYFLDSERLYLIGPNMTLIEDNNPEMFDRLNLNLMKFKNKNNQFIQEQRLYPDSLLTMFSINGETMN</sequence>
<evidence type="ECO:0000259" key="7">
    <source>
        <dbReference type="Pfam" id="PF00884"/>
    </source>
</evidence>
<evidence type="ECO:0000256" key="2">
    <source>
        <dbReference type="ARBA" id="ARBA00022475"/>
    </source>
</evidence>
<evidence type="ECO:0000256" key="5">
    <source>
        <dbReference type="ARBA" id="ARBA00023136"/>
    </source>
</evidence>
<dbReference type="PANTHER" id="PTHR47371:SF3">
    <property type="entry name" value="PHOSPHOGLYCEROL TRANSFERASE I"/>
    <property type="match status" value="1"/>
</dbReference>
<dbReference type="InterPro" id="IPR050448">
    <property type="entry name" value="OpgB/LTA_synthase_biosynth"/>
</dbReference>
<evidence type="ECO:0000256" key="3">
    <source>
        <dbReference type="ARBA" id="ARBA00022692"/>
    </source>
</evidence>
<keyword evidence="9" id="KW-1185">Reference proteome</keyword>